<protein>
    <recommendedName>
        <fullName evidence="4">ABC transporter permease</fullName>
    </recommendedName>
</protein>
<evidence type="ECO:0000256" key="1">
    <source>
        <dbReference type="SAM" id="Phobius"/>
    </source>
</evidence>
<feature type="transmembrane region" description="Helical" evidence="1">
    <location>
        <begin position="254"/>
        <end position="275"/>
    </location>
</feature>
<sequence>MKTGLLWKEWRQNAWLFILIVVAFIGSEAMNATDLIQSFDNNYNYYQSDEFHKSNLESLNEDKMTTKDIEDSLKIEPFQFDTNIYIFICVFLLLGLKLTVFEKNKQMDYFTNGLPYSKKQIFVHKLIIPTILLLLIIPSIMLVRCIYIYQQIPTTYLPDFSSLIIIIPYAALIFFFSFSIAIAVGNLVGDIIAAVIVALGSLVSIMYMFSASLLNLIYIFKSFILSKAGSEVDKGNEIWFSIFPYRLIFEEINIGNLIALVILILMMITISWIGIKTASMENNGRFLMNNKFRFAVLYIGSLYVSICLSGYYTSFDYENVVSTGMIVGLVIKMIVIYLLTALVLWFIMFKRKSITGN</sequence>
<proteinExistence type="predicted"/>
<dbReference type="EMBL" id="JAAROP010000021">
    <property type="protein sequence ID" value="MBC1323950.1"/>
    <property type="molecule type" value="Genomic_DNA"/>
</dbReference>
<feature type="transmembrane region" description="Helical" evidence="1">
    <location>
        <begin position="161"/>
        <end position="184"/>
    </location>
</feature>
<feature type="transmembrane region" description="Helical" evidence="1">
    <location>
        <begin position="191"/>
        <end position="220"/>
    </location>
</feature>
<gene>
    <name evidence="2" type="ORF">HB853_13530</name>
</gene>
<reference evidence="2 3" key="1">
    <citation type="submission" date="2020-03" db="EMBL/GenBank/DDBJ databases">
        <title>Soil Listeria distribution.</title>
        <authorList>
            <person name="Liao J."/>
            <person name="Wiedmann M."/>
        </authorList>
    </citation>
    <scope>NUCLEOTIDE SEQUENCE [LARGE SCALE GENOMIC DNA]</scope>
    <source>
        <strain evidence="2 3">FSL L7-1829</strain>
    </source>
</reference>
<accession>A0A7X0T7D2</accession>
<evidence type="ECO:0000313" key="3">
    <source>
        <dbReference type="Proteomes" id="UP000522007"/>
    </source>
</evidence>
<dbReference type="Proteomes" id="UP000522007">
    <property type="component" value="Unassembled WGS sequence"/>
</dbReference>
<feature type="transmembrane region" description="Helical" evidence="1">
    <location>
        <begin position="295"/>
        <end position="313"/>
    </location>
</feature>
<organism evidence="2 3">
    <name type="scientific">Listeria welshimeri</name>
    <dbReference type="NCBI Taxonomy" id="1643"/>
    <lineage>
        <taxon>Bacteria</taxon>
        <taxon>Bacillati</taxon>
        <taxon>Bacillota</taxon>
        <taxon>Bacilli</taxon>
        <taxon>Bacillales</taxon>
        <taxon>Listeriaceae</taxon>
        <taxon>Listeria</taxon>
    </lineage>
</organism>
<dbReference type="PANTHER" id="PTHR39177:SF1">
    <property type="entry name" value="ABC TRANSPORTER PERMEASE YTRC-RELATED"/>
    <property type="match status" value="1"/>
</dbReference>
<evidence type="ECO:0008006" key="4">
    <source>
        <dbReference type="Google" id="ProtNLM"/>
    </source>
</evidence>
<feature type="transmembrane region" description="Helical" evidence="1">
    <location>
        <begin position="122"/>
        <end position="149"/>
    </location>
</feature>
<dbReference type="AlphaFoldDB" id="A0A7X0T7D2"/>
<keyword evidence="1" id="KW-0472">Membrane</keyword>
<comment type="caution">
    <text evidence="2">The sequence shown here is derived from an EMBL/GenBank/DDBJ whole genome shotgun (WGS) entry which is preliminary data.</text>
</comment>
<dbReference type="PANTHER" id="PTHR39177">
    <property type="entry name" value="ABC TRANSPORTER PERMEASE YTRC-RELATED"/>
    <property type="match status" value="1"/>
</dbReference>
<feature type="transmembrane region" description="Helical" evidence="1">
    <location>
        <begin position="84"/>
        <end position="101"/>
    </location>
</feature>
<evidence type="ECO:0000313" key="2">
    <source>
        <dbReference type="EMBL" id="MBC1323950.1"/>
    </source>
</evidence>
<feature type="transmembrane region" description="Helical" evidence="1">
    <location>
        <begin position="325"/>
        <end position="347"/>
    </location>
</feature>
<dbReference type="InterPro" id="IPR053046">
    <property type="entry name" value="ABC-5_transporter"/>
</dbReference>
<keyword evidence="1" id="KW-0812">Transmembrane</keyword>
<name>A0A7X0T7D2_LISWE</name>
<keyword evidence="1" id="KW-1133">Transmembrane helix</keyword>